<accession>A0A0N1I726</accession>
<protein>
    <submittedName>
        <fullName evidence="3">von Hippel-Lindau disease tumor suppressor</fullName>
    </submittedName>
</protein>
<feature type="domain" description="von Hippel-Lindau disease tumour suppressor beta" evidence="2">
    <location>
        <begin position="22"/>
        <end position="101"/>
    </location>
</feature>
<dbReference type="EMBL" id="KQ461072">
    <property type="protein sequence ID" value="KPJ09823.1"/>
    <property type="molecule type" value="Genomic_DNA"/>
</dbReference>
<dbReference type="Gene3D" id="2.60.40.780">
    <property type="entry name" value="von Hippel-Lindau disease tumour suppressor, beta domain"/>
    <property type="match status" value="1"/>
</dbReference>
<keyword evidence="4" id="KW-1185">Reference proteome</keyword>
<dbReference type="SUPFAM" id="SSF49468">
    <property type="entry name" value="VHL"/>
    <property type="match status" value="1"/>
</dbReference>
<evidence type="ECO:0000313" key="3">
    <source>
        <dbReference type="EMBL" id="KPJ09823.1"/>
    </source>
</evidence>
<dbReference type="FunFam" id="2.60.40.780:FF:000001">
    <property type="entry name" value="von Hippel-Lindau disease tumor suppressor"/>
    <property type="match status" value="1"/>
</dbReference>
<dbReference type="InterPro" id="IPR037140">
    <property type="entry name" value="VHL_beta_dom_sf"/>
</dbReference>
<proteinExistence type="inferred from homology"/>
<dbReference type="Pfam" id="PF01847">
    <property type="entry name" value="VHL"/>
    <property type="match status" value="1"/>
</dbReference>
<dbReference type="CDD" id="cd05468">
    <property type="entry name" value="pVHL"/>
    <property type="match status" value="1"/>
</dbReference>
<gene>
    <name evidence="3" type="ORF">RR48_03427</name>
</gene>
<dbReference type="AlphaFoldDB" id="A0A0N1I726"/>
<dbReference type="STRING" id="76193.A0A0N1I726"/>
<name>A0A0N1I726_PAPMA</name>
<dbReference type="InterPro" id="IPR022772">
    <property type="entry name" value="VHL_tumour_suppress_b/a_dom"/>
</dbReference>
<comment type="similarity">
    <text evidence="1">Belongs to the VHL family.</text>
</comment>
<reference evidence="3 4" key="1">
    <citation type="journal article" date="2015" name="Nat. Commun.">
        <title>Outbred genome sequencing and CRISPR/Cas9 gene editing in butterflies.</title>
        <authorList>
            <person name="Li X."/>
            <person name="Fan D."/>
            <person name="Zhang W."/>
            <person name="Liu G."/>
            <person name="Zhang L."/>
            <person name="Zhao L."/>
            <person name="Fang X."/>
            <person name="Chen L."/>
            <person name="Dong Y."/>
            <person name="Chen Y."/>
            <person name="Ding Y."/>
            <person name="Zhao R."/>
            <person name="Feng M."/>
            <person name="Zhu Y."/>
            <person name="Feng Y."/>
            <person name="Jiang X."/>
            <person name="Zhu D."/>
            <person name="Xiang H."/>
            <person name="Feng X."/>
            <person name="Li S."/>
            <person name="Wang J."/>
            <person name="Zhang G."/>
            <person name="Kronforst M.R."/>
            <person name="Wang W."/>
        </authorList>
    </citation>
    <scope>NUCLEOTIDE SEQUENCE [LARGE SCALE GENOMIC DNA]</scope>
    <source>
        <strain evidence="3">Ya'a_city_454_Pm</strain>
        <tissue evidence="3">Whole body</tissue>
    </source>
</reference>
<dbReference type="InterPro" id="IPR036208">
    <property type="entry name" value="VHL_sf"/>
</dbReference>
<dbReference type="InParanoid" id="A0A0N1I726"/>
<evidence type="ECO:0000259" key="2">
    <source>
        <dbReference type="Pfam" id="PF01847"/>
    </source>
</evidence>
<dbReference type="InterPro" id="IPR024053">
    <property type="entry name" value="VHL_beta_dom"/>
</dbReference>
<evidence type="ECO:0000256" key="1">
    <source>
        <dbReference type="ARBA" id="ARBA00010057"/>
    </source>
</evidence>
<sequence>MAEAGDGDLEYEINESGERVIVKSIESVQRAYLRFTNRTTRPVDVWWRDFNGSKQHFVKLEAGTYFDINTYITHPWEFTDVTTKERYVINNKPIYRAPANVGGMMYRTNWNITVGVRSLRKTVLLFLAVNLHEAVPTASLGLPLVLAEELRVLRNLFREPLDFNS</sequence>
<evidence type="ECO:0000313" key="4">
    <source>
        <dbReference type="Proteomes" id="UP000053240"/>
    </source>
</evidence>
<dbReference type="Proteomes" id="UP000053240">
    <property type="component" value="Unassembled WGS sequence"/>
</dbReference>
<organism evidence="3 4">
    <name type="scientific">Papilio machaon</name>
    <name type="common">Old World swallowtail butterfly</name>
    <dbReference type="NCBI Taxonomy" id="76193"/>
    <lineage>
        <taxon>Eukaryota</taxon>
        <taxon>Metazoa</taxon>
        <taxon>Ecdysozoa</taxon>
        <taxon>Arthropoda</taxon>
        <taxon>Hexapoda</taxon>
        <taxon>Insecta</taxon>
        <taxon>Pterygota</taxon>
        <taxon>Neoptera</taxon>
        <taxon>Endopterygota</taxon>
        <taxon>Lepidoptera</taxon>
        <taxon>Glossata</taxon>
        <taxon>Ditrysia</taxon>
        <taxon>Papilionoidea</taxon>
        <taxon>Papilionidae</taxon>
        <taxon>Papilioninae</taxon>
        <taxon>Papilio</taxon>
    </lineage>
</organism>